<keyword evidence="3" id="KW-0963">Cytoplasm</keyword>
<evidence type="ECO:0000256" key="4">
    <source>
        <dbReference type="ARBA" id="ARBA00022553"/>
    </source>
</evidence>
<dbReference type="GO" id="GO:0007015">
    <property type="term" value="P:actin filament organization"/>
    <property type="evidence" value="ECO:0007669"/>
    <property type="project" value="InterPro"/>
</dbReference>
<dbReference type="InterPro" id="IPR000095">
    <property type="entry name" value="CRIB_dom"/>
</dbReference>
<dbReference type="InterPro" id="IPR000697">
    <property type="entry name" value="WH1/EVH1_dom"/>
</dbReference>
<dbReference type="CDD" id="cd01205">
    <property type="entry name" value="EVH1_WASP-like"/>
    <property type="match status" value="1"/>
</dbReference>
<dbReference type="SUPFAM" id="SSF47912">
    <property type="entry name" value="Wiscott-Aldrich syndrome protein, WASP, C-terminal domain"/>
    <property type="match status" value="1"/>
</dbReference>
<accession>A0A9P6Y0H0</accession>
<sequence>MKSTTLSSPEDKNIVRKAVPTSKIFTAAVARLHVASPDPSQWTYSRIWGAAVFCLDKSKNNSFFIRIVDLEREAGVIWEQELYNNFEYAQDAPFFHSFETDDCLTALEFVSKEEAETFYKKVQNRQSLSSKVSSTDNDALKKDKRKSRIDKNHIGMPADFRHISHIGYTPGGGFSVKNNNDSEMKGILDQLQALGISEDEINENQEFIQDFLQQKNQPQQERAPLAPLPNLNQRKKAPPPPPPPGRHHGTPPPPPPPRRPNNVNSNGHAASPPPFRAPPPPTPSRGRPAPPPPPSRNVNSNSAPIRPPTPSYIPTLPQPPHLSNHVPAAPVRPPVYNSIPIPPPMPNNVPPPPVPSGIPAPPPPSVSSAVPTPPPPPPVSGGIPPPPPPPPPMPNAVPAPPPPPMPSSVPAPPPPPMGRMGAPPAPPGPPGPPSSAPPASVPPSSDGRSNLMASIRAAGGFGTLKSSGKLKQASVSDRSVPLSDSSATSTAAGAATGAAAGAAGGDLASSLANVLKQRKQAMQSDDEDDEDDEWE</sequence>
<dbReference type="PROSITE" id="PS50108">
    <property type="entry name" value="CRIB"/>
    <property type="match status" value="1"/>
</dbReference>
<protein>
    <recommendedName>
        <fullName evidence="14">Wiskott-Aldrich syndrome protein</fullName>
    </recommendedName>
</protein>
<dbReference type="Gene3D" id="3.90.810.10">
    <property type="entry name" value="CRIB domain"/>
    <property type="match status" value="1"/>
</dbReference>
<feature type="compositionally biased region" description="Pro residues" evidence="8">
    <location>
        <begin position="271"/>
        <end position="295"/>
    </location>
</feature>
<evidence type="ECO:0000256" key="8">
    <source>
        <dbReference type="SAM" id="MobiDB-lite"/>
    </source>
</evidence>
<dbReference type="PROSITE" id="PS50229">
    <property type="entry name" value="WH1"/>
    <property type="match status" value="1"/>
</dbReference>
<feature type="domain" description="CRIB" evidence="9">
    <location>
        <begin position="154"/>
        <end position="167"/>
    </location>
</feature>
<dbReference type="SUPFAM" id="SSF50729">
    <property type="entry name" value="PH domain-like"/>
    <property type="match status" value="1"/>
</dbReference>
<evidence type="ECO:0000259" key="11">
    <source>
        <dbReference type="PROSITE" id="PS51082"/>
    </source>
</evidence>
<evidence type="ECO:0000313" key="12">
    <source>
        <dbReference type="EMBL" id="KAG1536648.1"/>
    </source>
</evidence>
<feature type="compositionally biased region" description="Pro residues" evidence="8">
    <location>
        <begin position="340"/>
        <end position="441"/>
    </location>
</feature>
<feature type="region of interest" description="Disordered" evidence="8">
    <location>
        <begin position="215"/>
        <end position="503"/>
    </location>
</feature>
<feature type="compositionally biased region" description="Low complexity" evidence="8">
    <location>
        <begin position="482"/>
        <end position="503"/>
    </location>
</feature>
<gene>
    <name evidence="12" type="ORF">G6F51_010850</name>
</gene>
<dbReference type="InterPro" id="IPR003124">
    <property type="entry name" value="WH2_dom"/>
</dbReference>
<dbReference type="GO" id="GO:0071933">
    <property type="term" value="F:Arp2/3 complex binding"/>
    <property type="evidence" value="ECO:0007669"/>
    <property type="project" value="UniProtKB-ARBA"/>
</dbReference>
<feature type="compositionally biased region" description="Pro residues" evidence="8">
    <location>
        <begin position="305"/>
        <end position="320"/>
    </location>
</feature>
<evidence type="ECO:0000259" key="10">
    <source>
        <dbReference type="PROSITE" id="PS50229"/>
    </source>
</evidence>
<organism evidence="12 13">
    <name type="scientific">Rhizopus oryzae</name>
    <name type="common">Mucormycosis agent</name>
    <name type="synonym">Rhizopus arrhizus var. delemar</name>
    <dbReference type="NCBI Taxonomy" id="64495"/>
    <lineage>
        <taxon>Eukaryota</taxon>
        <taxon>Fungi</taxon>
        <taxon>Fungi incertae sedis</taxon>
        <taxon>Mucoromycota</taxon>
        <taxon>Mucoromycotina</taxon>
        <taxon>Mucoromycetes</taxon>
        <taxon>Mucorales</taxon>
        <taxon>Mucorineae</taxon>
        <taxon>Rhizopodaceae</taxon>
        <taxon>Rhizopus</taxon>
    </lineage>
</organism>
<evidence type="ECO:0000256" key="3">
    <source>
        <dbReference type="ARBA" id="ARBA00022490"/>
    </source>
</evidence>
<comment type="subcellular location">
    <subcellularLocation>
        <location evidence="2">Cytoplasm</location>
        <location evidence="2">Cytoskeleton</location>
    </subcellularLocation>
    <subcellularLocation>
        <location evidence="1">Nucleus</location>
    </subcellularLocation>
</comment>
<dbReference type="FunFam" id="2.30.29.30:FF:000281">
    <property type="entry name" value="Actin associated protein"/>
    <property type="match status" value="1"/>
</dbReference>
<evidence type="ECO:0000259" key="9">
    <source>
        <dbReference type="PROSITE" id="PS50108"/>
    </source>
</evidence>
<dbReference type="Proteomes" id="UP000717996">
    <property type="component" value="Unassembled WGS sequence"/>
</dbReference>
<keyword evidence="4" id="KW-0597">Phosphoprotein</keyword>
<proteinExistence type="predicted"/>
<dbReference type="InterPro" id="IPR011026">
    <property type="entry name" value="WAS_C"/>
</dbReference>
<dbReference type="EMBL" id="JAANIT010002370">
    <property type="protein sequence ID" value="KAG1536648.1"/>
    <property type="molecule type" value="Genomic_DNA"/>
</dbReference>
<feature type="compositionally biased region" description="Acidic residues" evidence="8">
    <location>
        <begin position="524"/>
        <end position="535"/>
    </location>
</feature>
<name>A0A9P6Y0H0_RHIOR</name>
<keyword evidence="6" id="KW-0206">Cytoskeleton</keyword>
<dbReference type="GO" id="GO:0003779">
    <property type="term" value="F:actin binding"/>
    <property type="evidence" value="ECO:0007669"/>
    <property type="project" value="InterPro"/>
</dbReference>
<dbReference type="PROSITE" id="PS51082">
    <property type="entry name" value="WH2"/>
    <property type="match status" value="1"/>
</dbReference>
<evidence type="ECO:0000256" key="2">
    <source>
        <dbReference type="ARBA" id="ARBA00004245"/>
    </source>
</evidence>
<evidence type="ECO:0008006" key="14">
    <source>
        <dbReference type="Google" id="ProtNLM"/>
    </source>
</evidence>
<dbReference type="GO" id="GO:0005634">
    <property type="term" value="C:nucleus"/>
    <property type="evidence" value="ECO:0007669"/>
    <property type="project" value="UniProtKB-SubCell"/>
</dbReference>
<evidence type="ECO:0000256" key="5">
    <source>
        <dbReference type="ARBA" id="ARBA00022737"/>
    </source>
</evidence>
<feature type="domain" description="WH2" evidence="11">
    <location>
        <begin position="447"/>
        <end position="467"/>
    </location>
</feature>
<feature type="region of interest" description="Disordered" evidence="8">
    <location>
        <begin position="130"/>
        <end position="156"/>
    </location>
</feature>
<dbReference type="OrthoDB" id="8963340at2759"/>
<dbReference type="SMART" id="SM00461">
    <property type="entry name" value="WH1"/>
    <property type="match status" value="1"/>
</dbReference>
<keyword evidence="5" id="KW-0677">Repeat</keyword>
<dbReference type="AlphaFoldDB" id="A0A9P6Y0H0"/>
<reference evidence="12" key="1">
    <citation type="journal article" date="2020" name="Microb. Genom.">
        <title>Genetic diversity of clinical and environmental Mucorales isolates obtained from an investigation of mucormycosis cases among solid organ transplant recipients.</title>
        <authorList>
            <person name="Nguyen M.H."/>
            <person name="Kaul D."/>
            <person name="Muto C."/>
            <person name="Cheng S.J."/>
            <person name="Richter R.A."/>
            <person name="Bruno V.M."/>
            <person name="Liu G."/>
            <person name="Beyhan S."/>
            <person name="Sundermann A.J."/>
            <person name="Mounaud S."/>
            <person name="Pasculle A.W."/>
            <person name="Nierman W.C."/>
            <person name="Driscoll E."/>
            <person name="Cumbie R."/>
            <person name="Clancy C.J."/>
            <person name="Dupont C.L."/>
        </authorList>
    </citation>
    <scope>NUCLEOTIDE SEQUENCE</scope>
    <source>
        <strain evidence="12">GL16</strain>
    </source>
</reference>
<dbReference type="Pfam" id="PF00568">
    <property type="entry name" value="WH1"/>
    <property type="match status" value="1"/>
</dbReference>
<dbReference type="InterPro" id="IPR011993">
    <property type="entry name" value="PH-like_dom_sf"/>
</dbReference>
<dbReference type="InterPro" id="IPR033927">
    <property type="entry name" value="WASPfam_EVH1"/>
</dbReference>
<dbReference type="GO" id="GO:0030479">
    <property type="term" value="C:actin cortical patch"/>
    <property type="evidence" value="ECO:0007669"/>
    <property type="project" value="UniProtKB-ARBA"/>
</dbReference>
<evidence type="ECO:0000256" key="7">
    <source>
        <dbReference type="ARBA" id="ARBA00023242"/>
    </source>
</evidence>
<dbReference type="PANTHER" id="PTHR11202">
    <property type="entry name" value="SPROUTY-RELATED, EVH1 DOMAIN-CONTAINING PROTEIN FAMILY MEMBER"/>
    <property type="match status" value="1"/>
</dbReference>
<evidence type="ECO:0000256" key="6">
    <source>
        <dbReference type="ARBA" id="ARBA00023212"/>
    </source>
</evidence>
<dbReference type="CDD" id="cd00132">
    <property type="entry name" value="CRIB"/>
    <property type="match status" value="1"/>
</dbReference>
<dbReference type="Pfam" id="PF00786">
    <property type="entry name" value="PBD"/>
    <property type="match status" value="1"/>
</dbReference>
<keyword evidence="7" id="KW-0539">Nucleus</keyword>
<dbReference type="PANTHER" id="PTHR11202:SF36">
    <property type="entry name" value="ACTIN NUCLEATION-PROMOTING FACTOR WASL"/>
    <property type="match status" value="1"/>
</dbReference>
<dbReference type="InterPro" id="IPR036936">
    <property type="entry name" value="CRIB_dom_sf"/>
</dbReference>
<feature type="compositionally biased region" description="Pro residues" evidence="8">
    <location>
        <begin position="238"/>
        <end position="259"/>
    </location>
</feature>
<dbReference type="Gene3D" id="2.30.29.30">
    <property type="entry name" value="Pleckstrin-homology domain (PH domain)/Phosphotyrosine-binding domain (PTB)"/>
    <property type="match status" value="1"/>
</dbReference>
<feature type="domain" description="WH1" evidence="10">
    <location>
        <begin position="17"/>
        <end position="129"/>
    </location>
</feature>
<comment type="caution">
    <text evidence="12">The sequence shown here is derived from an EMBL/GenBank/DDBJ whole genome shotgun (WGS) entry which is preliminary data.</text>
</comment>
<evidence type="ECO:0000256" key="1">
    <source>
        <dbReference type="ARBA" id="ARBA00004123"/>
    </source>
</evidence>
<evidence type="ECO:0000313" key="13">
    <source>
        <dbReference type="Proteomes" id="UP000717996"/>
    </source>
</evidence>
<feature type="region of interest" description="Disordered" evidence="8">
    <location>
        <begin position="516"/>
        <end position="535"/>
    </location>
</feature>